<feature type="transmembrane region" description="Helical" evidence="2">
    <location>
        <begin position="328"/>
        <end position="350"/>
    </location>
</feature>
<keyword evidence="2" id="KW-0812">Transmembrane</keyword>
<dbReference type="Pfam" id="PF07690">
    <property type="entry name" value="MFS_1"/>
    <property type="match status" value="1"/>
</dbReference>
<evidence type="ECO:0000259" key="3">
    <source>
        <dbReference type="PROSITE" id="PS50850"/>
    </source>
</evidence>
<dbReference type="KEGG" id="aten:116295797"/>
<feature type="transmembrane region" description="Helical" evidence="2">
    <location>
        <begin position="362"/>
        <end position="381"/>
    </location>
</feature>
<keyword evidence="4" id="KW-1185">Reference proteome</keyword>
<dbReference type="Gene3D" id="1.20.1250.20">
    <property type="entry name" value="MFS general substrate transporter like domains"/>
    <property type="match status" value="2"/>
</dbReference>
<feature type="transmembrane region" description="Helical" evidence="2">
    <location>
        <begin position="173"/>
        <end position="190"/>
    </location>
</feature>
<dbReference type="SUPFAM" id="SSF103473">
    <property type="entry name" value="MFS general substrate transporter"/>
    <property type="match status" value="1"/>
</dbReference>
<feature type="transmembrane region" description="Helical" evidence="2">
    <location>
        <begin position="54"/>
        <end position="70"/>
    </location>
</feature>
<feature type="transmembrane region" description="Helical" evidence="2">
    <location>
        <begin position="236"/>
        <end position="252"/>
    </location>
</feature>
<feature type="transmembrane region" description="Helical" evidence="2">
    <location>
        <begin position="272"/>
        <end position="289"/>
    </location>
</feature>
<feature type="transmembrane region" description="Helical" evidence="2">
    <location>
        <begin position="106"/>
        <end position="128"/>
    </location>
</feature>
<evidence type="ECO:0000313" key="5">
    <source>
        <dbReference type="RefSeq" id="XP_031559590.1"/>
    </source>
</evidence>
<reference evidence="5" key="1">
    <citation type="submission" date="2025-08" db="UniProtKB">
        <authorList>
            <consortium name="RefSeq"/>
        </authorList>
    </citation>
    <scope>IDENTIFICATION</scope>
    <source>
        <tissue evidence="5">Tentacle</tissue>
    </source>
</reference>
<sequence>MESGVTLVKDGGWAWVICSAAFCDLFVVLGIQYTFGVIYVALLDHFKESKSDTAWVGSIGQFCLFFLAYLSSLLSARFGCRLMTMVGGVLMTLGLLLSSFSNSIKLLYFTHGVLLGIGSSLSYLPALVMVADYFEKKRSLATGIAAAGGNIGALALAPLQQVIVESWGWRNCYRFLSVFSLAIVVCGFLFKPLPTNAESAEEALREENETTTSSTCTTGVMIMGEKRQCCHLGPRFLIWAIAGTIACFGYFIPHVNLVRLAEELGSTYSQGSLLLAYMSATSAFGKVIFGKISDMKWMNTLVLYQVCMGLTSLTSIICIVANSYEMLVIYAVVLGFLDGSFIGLMSVVTFECSNHENMSKAWGGVLMCMSLSMLVGAPAGSWLGEATGRYRNVFFLAGGPMLLGTILFTFIWFFKQPERLESSRRTVCLPGSPGEIFVYEKLTVV</sequence>
<accession>A0A6P8I471</accession>
<protein>
    <submittedName>
        <fullName evidence="5">Monocarboxylate transporter 12-like</fullName>
    </submittedName>
</protein>
<dbReference type="InterPro" id="IPR050327">
    <property type="entry name" value="Proton-linked_MCT"/>
</dbReference>
<keyword evidence="2" id="KW-1133">Transmembrane helix</keyword>
<dbReference type="InterPro" id="IPR020846">
    <property type="entry name" value="MFS_dom"/>
</dbReference>
<dbReference type="InParanoid" id="A0A6P8I471"/>
<feature type="transmembrane region" description="Helical" evidence="2">
    <location>
        <begin position="12"/>
        <end position="42"/>
    </location>
</feature>
<keyword evidence="2" id="KW-0472">Membrane</keyword>
<dbReference type="PROSITE" id="PS50850">
    <property type="entry name" value="MFS"/>
    <property type="match status" value="1"/>
</dbReference>
<evidence type="ECO:0000256" key="2">
    <source>
        <dbReference type="SAM" id="Phobius"/>
    </source>
</evidence>
<feature type="transmembrane region" description="Helical" evidence="2">
    <location>
        <begin position="140"/>
        <end position="161"/>
    </location>
</feature>
<proteinExistence type="predicted"/>
<feature type="transmembrane region" description="Helical" evidence="2">
    <location>
        <begin position="301"/>
        <end position="322"/>
    </location>
</feature>
<dbReference type="Proteomes" id="UP000515163">
    <property type="component" value="Unplaced"/>
</dbReference>
<evidence type="ECO:0000313" key="4">
    <source>
        <dbReference type="Proteomes" id="UP000515163"/>
    </source>
</evidence>
<feature type="transmembrane region" description="Helical" evidence="2">
    <location>
        <begin position="82"/>
        <end position="100"/>
    </location>
</feature>
<dbReference type="GO" id="GO:0016020">
    <property type="term" value="C:membrane"/>
    <property type="evidence" value="ECO:0007669"/>
    <property type="project" value="UniProtKB-SubCell"/>
</dbReference>
<organism evidence="4 5">
    <name type="scientific">Actinia tenebrosa</name>
    <name type="common">Australian red waratah sea anemone</name>
    <dbReference type="NCBI Taxonomy" id="6105"/>
    <lineage>
        <taxon>Eukaryota</taxon>
        <taxon>Metazoa</taxon>
        <taxon>Cnidaria</taxon>
        <taxon>Anthozoa</taxon>
        <taxon>Hexacorallia</taxon>
        <taxon>Actiniaria</taxon>
        <taxon>Actiniidae</taxon>
        <taxon>Actinia</taxon>
    </lineage>
</organism>
<dbReference type="AlphaFoldDB" id="A0A6P8I471"/>
<dbReference type="InterPro" id="IPR036259">
    <property type="entry name" value="MFS_trans_sf"/>
</dbReference>
<comment type="subcellular location">
    <subcellularLocation>
        <location evidence="1">Membrane</location>
        <topology evidence="1">Multi-pass membrane protein</topology>
    </subcellularLocation>
</comment>
<dbReference type="PANTHER" id="PTHR11360:SF284">
    <property type="entry name" value="EG:103B4.3 PROTEIN-RELATED"/>
    <property type="match status" value="1"/>
</dbReference>
<dbReference type="CDD" id="cd17352">
    <property type="entry name" value="MFS_MCT_SLC16"/>
    <property type="match status" value="1"/>
</dbReference>
<dbReference type="OrthoDB" id="6499973at2759"/>
<name>A0A6P8I471_ACTTE</name>
<dbReference type="InterPro" id="IPR011701">
    <property type="entry name" value="MFS"/>
</dbReference>
<feature type="domain" description="Major facilitator superfamily (MFS) profile" evidence="3">
    <location>
        <begin position="1"/>
        <end position="416"/>
    </location>
</feature>
<evidence type="ECO:0000256" key="1">
    <source>
        <dbReference type="ARBA" id="ARBA00004141"/>
    </source>
</evidence>
<dbReference type="FunCoup" id="A0A6P8I471">
    <property type="interactions" value="126"/>
</dbReference>
<dbReference type="PANTHER" id="PTHR11360">
    <property type="entry name" value="MONOCARBOXYLATE TRANSPORTER"/>
    <property type="match status" value="1"/>
</dbReference>
<dbReference type="RefSeq" id="XP_031559590.1">
    <property type="nucleotide sequence ID" value="XM_031703730.1"/>
</dbReference>
<dbReference type="GO" id="GO:0008028">
    <property type="term" value="F:monocarboxylic acid transmembrane transporter activity"/>
    <property type="evidence" value="ECO:0007669"/>
    <property type="project" value="TreeGrafter"/>
</dbReference>
<feature type="transmembrane region" description="Helical" evidence="2">
    <location>
        <begin position="393"/>
        <end position="414"/>
    </location>
</feature>
<gene>
    <name evidence="5" type="primary">LOC116295797</name>
</gene>
<dbReference type="GeneID" id="116295797"/>